<protein>
    <submittedName>
        <fullName evidence="1">Uncharacterized protein</fullName>
    </submittedName>
</protein>
<keyword evidence="2" id="KW-1185">Reference proteome</keyword>
<name>A0A836BMS2_9CHLO</name>
<evidence type="ECO:0000313" key="1">
    <source>
        <dbReference type="EMBL" id="KAG2482037.1"/>
    </source>
</evidence>
<dbReference type="EMBL" id="JAEHOE010000283">
    <property type="protein sequence ID" value="KAG2482037.1"/>
    <property type="molecule type" value="Genomic_DNA"/>
</dbReference>
<accession>A0A836BMS2</accession>
<sequence>MSTLIKEGFQSVSKRRTKTGIIYTFDVPHFCEEMLKKNEVSEPLIRYHENEYFGQEPHCGDDLWRPKPWWDLGEFWHQDEKCDLRFESFPWDWWVPYKQLPRLQVRTPNGLNSIHFDMRTYKRGNASDWLLAALNEINIRRRPV</sequence>
<organism evidence="1 2">
    <name type="scientific">Edaphochlamys debaryana</name>
    <dbReference type="NCBI Taxonomy" id="47281"/>
    <lineage>
        <taxon>Eukaryota</taxon>
        <taxon>Viridiplantae</taxon>
        <taxon>Chlorophyta</taxon>
        <taxon>core chlorophytes</taxon>
        <taxon>Chlorophyceae</taxon>
        <taxon>CS clade</taxon>
        <taxon>Chlamydomonadales</taxon>
        <taxon>Chlamydomonadales incertae sedis</taxon>
        <taxon>Edaphochlamys</taxon>
    </lineage>
</organism>
<dbReference type="AlphaFoldDB" id="A0A836BMS2"/>
<reference evidence="1" key="1">
    <citation type="journal article" date="2020" name="bioRxiv">
        <title>Comparative genomics of Chlamydomonas.</title>
        <authorList>
            <person name="Craig R.J."/>
            <person name="Hasan A.R."/>
            <person name="Ness R.W."/>
            <person name="Keightley P.D."/>
        </authorList>
    </citation>
    <scope>NUCLEOTIDE SEQUENCE</scope>
    <source>
        <strain evidence="1">CCAP 11/70</strain>
    </source>
</reference>
<evidence type="ECO:0000313" key="2">
    <source>
        <dbReference type="Proteomes" id="UP000612055"/>
    </source>
</evidence>
<gene>
    <name evidence="1" type="ORF">HYH03_019011</name>
</gene>
<dbReference type="Proteomes" id="UP000612055">
    <property type="component" value="Unassembled WGS sequence"/>
</dbReference>
<comment type="caution">
    <text evidence="1">The sequence shown here is derived from an EMBL/GenBank/DDBJ whole genome shotgun (WGS) entry which is preliminary data.</text>
</comment>
<proteinExistence type="predicted"/>